<reference evidence="1" key="1">
    <citation type="journal article" date="2014" name="Front. Microbiol.">
        <title>High frequency of phylogenetically diverse reductive dehalogenase-homologous genes in deep subseafloor sedimentary metagenomes.</title>
        <authorList>
            <person name="Kawai M."/>
            <person name="Futagami T."/>
            <person name="Toyoda A."/>
            <person name="Takaki Y."/>
            <person name="Nishi S."/>
            <person name="Hori S."/>
            <person name="Arai W."/>
            <person name="Tsubouchi T."/>
            <person name="Morono Y."/>
            <person name="Uchiyama I."/>
            <person name="Ito T."/>
            <person name="Fujiyama A."/>
            <person name="Inagaki F."/>
            <person name="Takami H."/>
        </authorList>
    </citation>
    <scope>NUCLEOTIDE SEQUENCE</scope>
    <source>
        <strain evidence="1">Expedition CK06-06</strain>
    </source>
</reference>
<evidence type="ECO:0000313" key="1">
    <source>
        <dbReference type="EMBL" id="GAG78510.1"/>
    </source>
</evidence>
<organism evidence="1">
    <name type="scientific">marine sediment metagenome</name>
    <dbReference type="NCBI Taxonomy" id="412755"/>
    <lineage>
        <taxon>unclassified sequences</taxon>
        <taxon>metagenomes</taxon>
        <taxon>ecological metagenomes</taxon>
    </lineage>
</organism>
<sequence length="66" mass="7543">MTYARGKDMSRKDIWALGECPICGDSVAQVRGAGRPKKYCKNACRQIAYRKRKFVRAATRFWGEKG</sequence>
<dbReference type="AlphaFoldDB" id="X1A8B3"/>
<comment type="caution">
    <text evidence="1">The sequence shown here is derived from an EMBL/GenBank/DDBJ whole genome shotgun (WGS) entry which is preliminary data.</text>
</comment>
<proteinExistence type="predicted"/>
<protein>
    <submittedName>
        <fullName evidence="1">Uncharacterized protein</fullName>
    </submittedName>
</protein>
<dbReference type="EMBL" id="BART01016182">
    <property type="protein sequence ID" value="GAG78510.1"/>
    <property type="molecule type" value="Genomic_DNA"/>
</dbReference>
<gene>
    <name evidence="1" type="ORF">S01H4_31201</name>
</gene>
<accession>X1A8B3</accession>
<name>X1A8B3_9ZZZZ</name>